<dbReference type="InterPro" id="IPR049704">
    <property type="entry name" value="Aminotrans_3_PPA_site"/>
</dbReference>
<dbReference type="PROSITE" id="PS00600">
    <property type="entry name" value="AA_TRANSFER_CLASS_3"/>
    <property type="match status" value="1"/>
</dbReference>
<dbReference type="GO" id="GO:0016223">
    <property type="term" value="F:beta-alanine:pyruvate transaminase activity"/>
    <property type="evidence" value="ECO:0007669"/>
    <property type="project" value="UniProtKB-EC"/>
</dbReference>
<dbReference type="RefSeq" id="WP_307585019.1">
    <property type="nucleotide sequence ID" value="NZ_JAUSRQ010000008.1"/>
</dbReference>
<dbReference type="PANTHER" id="PTHR42684:SF1">
    <property type="entry name" value="BETA-ALANINE--PYRUVATE AMINOTRANSFERASE"/>
    <property type="match status" value="1"/>
</dbReference>
<evidence type="ECO:0000256" key="3">
    <source>
        <dbReference type="ARBA" id="ARBA00022576"/>
    </source>
</evidence>
<keyword evidence="4 7" id="KW-0808">Transferase</keyword>
<dbReference type="InterPro" id="IPR015424">
    <property type="entry name" value="PyrdxlP-dep_Trfase"/>
</dbReference>
<evidence type="ECO:0000313" key="7">
    <source>
        <dbReference type="EMBL" id="MDP9921327.1"/>
    </source>
</evidence>
<dbReference type="EMBL" id="JAUSRR010000001">
    <property type="protein sequence ID" value="MDP9921327.1"/>
    <property type="molecule type" value="Genomic_DNA"/>
</dbReference>
<keyword evidence="3 7" id="KW-0032">Aminotransferase</keyword>
<comment type="cofactor">
    <cofactor evidence="1">
        <name>pyridoxal 5'-phosphate</name>
        <dbReference type="ChEBI" id="CHEBI:597326"/>
    </cofactor>
</comment>
<evidence type="ECO:0000256" key="5">
    <source>
        <dbReference type="ARBA" id="ARBA00022898"/>
    </source>
</evidence>
<evidence type="ECO:0000256" key="1">
    <source>
        <dbReference type="ARBA" id="ARBA00001933"/>
    </source>
</evidence>
<proteinExistence type="inferred from homology"/>
<evidence type="ECO:0000256" key="6">
    <source>
        <dbReference type="RuleBase" id="RU003560"/>
    </source>
</evidence>
<dbReference type="InterPro" id="IPR005814">
    <property type="entry name" value="Aminotrans_3"/>
</dbReference>
<sequence length="452" mass="47758">MASADTLTTPPGSLDAFWMPFTPNRKFKQAPRLIVGSEGLHYDLADGRRVLDAIAGLWCVNAGHRNPRVSAAMKAQIDVLDYASNFQIGHPAAFTLAQRLTQMAPAGMDHVFFTNSGSESVDTALKIAVAYHRARGDAGRYRLIGRERSYHGVGFGGISVGGIGRQRSTFGPLLNGVDHLPHTLDLARNAFSRGEPAHGIDKADALEALVALHDASTIAAVIVEPVAGSTGVLPPPRGYLKRLREICDRHGILLIFDEVITGFGRVGSNFASDLFGVTPDLITTAKGLTNGAVPMGAVLMRGAVHDAFMHGSVSAVELSHGYTYSGHPLACAAAMATLDAYTEDGLIARAAELSPYFEDGLHSLRGLPGVIDVRNVGLLAGIELQGWASGLGTHAQAVAQHCLDESGVLVRSVGDTIALSPPFTLERRHIDQIIDSLRAAIAQTAQATDTAA</sequence>
<comment type="similarity">
    <text evidence="2 6">Belongs to the class-III pyridoxal-phosphate-dependent aminotransferase family.</text>
</comment>
<name>A0AAW8DPF6_9BURK</name>
<accession>A0AAW8DPF6</accession>
<dbReference type="Pfam" id="PF00202">
    <property type="entry name" value="Aminotran_3"/>
    <property type="match status" value="1"/>
</dbReference>
<keyword evidence="5 6" id="KW-0663">Pyridoxal phosphate</keyword>
<comment type="caution">
    <text evidence="7">The sequence shown here is derived from an EMBL/GenBank/DDBJ whole genome shotgun (WGS) entry which is preliminary data.</text>
</comment>
<organism evidence="7 8">
    <name type="scientific">Variovorax boronicumulans</name>
    <dbReference type="NCBI Taxonomy" id="436515"/>
    <lineage>
        <taxon>Bacteria</taxon>
        <taxon>Pseudomonadati</taxon>
        <taxon>Pseudomonadota</taxon>
        <taxon>Betaproteobacteria</taxon>
        <taxon>Burkholderiales</taxon>
        <taxon>Comamonadaceae</taxon>
        <taxon>Variovorax</taxon>
    </lineage>
</organism>
<dbReference type="InterPro" id="IPR015422">
    <property type="entry name" value="PyrdxlP-dep_Trfase_small"/>
</dbReference>
<protein>
    <submittedName>
        <fullName evidence="7">Beta-alanine--pyruvate transaminase</fullName>
        <ecNumber evidence="7">2.6.1.18</ecNumber>
    </submittedName>
</protein>
<dbReference type="CDD" id="cd00610">
    <property type="entry name" value="OAT_like"/>
    <property type="match status" value="1"/>
</dbReference>
<gene>
    <name evidence="7" type="ORF">J2W25_000332</name>
</gene>
<evidence type="ECO:0000256" key="4">
    <source>
        <dbReference type="ARBA" id="ARBA00022679"/>
    </source>
</evidence>
<dbReference type="Gene3D" id="3.90.1150.10">
    <property type="entry name" value="Aspartate Aminotransferase, domain 1"/>
    <property type="match status" value="1"/>
</dbReference>
<dbReference type="PANTHER" id="PTHR42684">
    <property type="entry name" value="ADENOSYLMETHIONINE-8-AMINO-7-OXONONANOATE AMINOTRANSFERASE"/>
    <property type="match status" value="1"/>
</dbReference>
<dbReference type="GO" id="GO:0030170">
    <property type="term" value="F:pyridoxal phosphate binding"/>
    <property type="evidence" value="ECO:0007669"/>
    <property type="project" value="InterPro"/>
</dbReference>
<dbReference type="Gene3D" id="3.40.640.10">
    <property type="entry name" value="Type I PLP-dependent aspartate aminotransferase-like (Major domain)"/>
    <property type="match status" value="1"/>
</dbReference>
<dbReference type="Proteomes" id="UP001244295">
    <property type="component" value="Unassembled WGS sequence"/>
</dbReference>
<dbReference type="AlphaFoldDB" id="A0AAW8DPF6"/>
<dbReference type="GO" id="GO:0009102">
    <property type="term" value="P:biotin biosynthetic process"/>
    <property type="evidence" value="ECO:0007669"/>
    <property type="project" value="TreeGrafter"/>
</dbReference>
<dbReference type="EC" id="2.6.1.18" evidence="7"/>
<dbReference type="InterPro" id="IPR015421">
    <property type="entry name" value="PyrdxlP-dep_Trfase_major"/>
</dbReference>
<dbReference type="GO" id="GO:0004015">
    <property type="term" value="F:adenosylmethionine-8-amino-7-oxononanoate transaminase activity"/>
    <property type="evidence" value="ECO:0007669"/>
    <property type="project" value="TreeGrafter"/>
</dbReference>
<evidence type="ECO:0000313" key="8">
    <source>
        <dbReference type="Proteomes" id="UP001244295"/>
    </source>
</evidence>
<dbReference type="FunFam" id="3.40.640.10:FF:000014">
    <property type="entry name" value="Adenosylmethionine-8-amino-7-oxononanoate aminotransferase, probable"/>
    <property type="match status" value="1"/>
</dbReference>
<reference evidence="7" key="1">
    <citation type="submission" date="2023-07" db="EMBL/GenBank/DDBJ databases">
        <title>Sorghum-associated microbial communities from plants grown in Nebraska, USA.</title>
        <authorList>
            <person name="Schachtman D."/>
        </authorList>
    </citation>
    <scope>NUCLEOTIDE SEQUENCE</scope>
    <source>
        <strain evidence="7">DS2795</strain>
    </source>
</reference>
<evidence type="ECO:0000256" key="2">
    <source>
        <dbReference type="ARBA" id="ARBA00008954"/>
    </source>
</evidence>
<dbReference type="PIRSF" id="PIRSF000521">
    <property type="entry name" value="Transaminase_4ab_Lys_Orn"/>
    <property type="match status" value="1"/>
</dbReference>
<dbReference type="SUPFAM" id="SSF53383">
    <property type="entry name" value="PLP-dependent transferases"/>
    <property type="match status" value="1"/>
</dbReference>